<comment type="caution">
    <text evidence="18">The sequence shown here is derived from an EMBL/GenBank/DDBJ whole genome shotgun (WGS) entry which is preliminary data.</text>
</comment>
<keyword evidence="13 14" id="KW-0998">Cell outer membrane</keyword>
<dbReference type="GO" id="GO:0015891">
    <property type="term" value="P:siderophore transport"/>
    <property type="evidence" value="ECO:0007669"/>
    <property type="project" value="InterPro"/>
</dbReference>
<evidence type="ECO:0000259" key="17">
    <source>
        <dbReference type="SMART" id="SM00965"/>
    </source>
</evidence>
<dbReference type="Gene3D" id="2.40.170.20">
    <property type="entry name" value="TonB-dependent receptor, beta-barrel domain"/>
    <property type="match status" value="1"/>
</dbReference>
<dbReference type="FunFam" id="2.40.170.20:FF:000005">
    <property type="entry name" value="TonB-dependent siderophore receptor"/>
    <property type="match status" value="1"/>
</dbReference>
<evidence type="ECO:0000256" key="14">
    <source>
        <dbReference type="PROSITE-ProRule" id="PRU01360"/>
    </source>
</evidence>
<evidence type="ECO:0000313" key="19">
    <source>
        <dbReference type="Proteomes" id="UP000295129"/>
    </source>
</evidence>
<dbReference type="AlphaFoldDB" id="A0A4R6DRV3"/>
<dbReference type="SUPFAM" id="SSF56935">
    <property type="entry name" value="Porins"/>
    <property type="match status" value="1"/>
</dbReference>
<evidence type="ECO:0000256" key="7">
    <source>
        <dbReference type="ARBA" id="ARBA00022729"/>
    </source>
</evidence>
<evidence type="ECO:0000256" key="6">
    <source>
        <dbReference type="ARBA" id="ARBA00022692"/>
    </source>
</evidence>
<dbReference type="GO" id="GO:0038023">
    <property type="term" value="F:signaling receptor activity"/>
    <property type="evidence" value="ECO:0007669"/>
    <property type="project" value="InterPro"/>
</dbReference>
<dbReference type="Pfam" id="PF07715">
    <property type="entry name" value="Plug"/>
    <property type="match status" value="1"/>
</dbReference>
<evidence type="ECO:0000256" key="12">
    <source>
        <dbReference type="ARBA" id="ARBA00023170"/>
    </source>
</evidence>
<evidence type="ECO:0000256" key="13">
    <source>
        <dbReference type="ARBA" id="ARBA00023237"/>
    </source>
</evidence>
<feature type="chain" id="PRO_5020466302" evidence="16">
    <location>
        <begin position="33"/>
        <end position="809"/>
    </location>
</feature>
<dbReference type="InterPro" id="IPR039426">
    <property type="entry name" value="TonB-dep_rcpt-like"/>
</dbReference>
<evidence type="ECO:0000256" key="10">
    <source>
        <dbReference type="ARBA" id="ARBA00023077"/>
    </source>
</evidence>
<dbReference type="InterPro" id="IPR037066">
    <property type="entry name" value="Plug_dom_sf"/>
</dbReference>
<keyword evidence="6 14" id="KW-0812">Transmembrane</keyword>
<comment type="similarity">
    <text evidence="2 14 15">Belongs to the TonB-dependent receptor family.</text>
</comment>
<dbReference type="CDD" id="cd01347">
    <property type="entry name" value="ligand_gated_channel"/>
    <property type="match status" value="1"/>
</dbReference>
<keyword evidence="19" id="KW-1185">Reference proteome</keyword>
<keyword evidence="9" id="KW-0406">Ion transport</keyword>
<evidence type="ECO:0000256" key="9">
    <source>
        <dbReference type="ARBA" id="ARBA00023065"/>
    </source>
</evidence>
<keyword evidence="10 15" id="KW-0798">TonB box</keyword>
<reference evidence="18 19" key="1">
    <citation type="submission" date="2019-03" db="EMBL/GenBank/DDBJ databases">
        <title>Genomic Encyclopedia of Type Strains, Phase IV (KMG-IV): sequencing the most valuable type-strain genomes for metagenomic binning, comparative biology and taxonomic classification.</title>
        <authorList>
            <person name="Goeker M."/>
        </authorList>
    </citation>
    <scope>NUCLEOTIDE SEQUENCE [LARGE SCALE GENOMIC DNA]</scope>
    <source>
        <strain evidence="18 19">DSM 12121</strain>
    </source>
</reference>
<dbReference type="Pfam" id="PF00593">
    <property type="entry name" value="TonB_dep_Rec_b-barrel"/>
    <property type="match status" value="1"/>
</dbReference>
<dbReference type="InterPro" id="IPR000531">
    <property type="entry name" value="Beta-barrel_TonB"/>
</dbReference>
<evidence type="ECO:0000313" key="18">
    <source>
        <dbReference type="EMBL" id="TDN47776.1"/>
    </source>
</evidence>
<comment type="subcellular location">
    <subcellularLocation>
        <location evidence="1 14">Cell outer membrane</location>
        <topology evidence="1 14">Multi-pass membrane protein</topology>
    </subcellularLocation>
</comment>
<proteinExistence type="inferred from homology"/>
<organism evidence="18 19">
    <name type="scientific">Azoarcus indigens</name>
    <dbReference type="NCBI Taxonomy" id="29545"/>
    <lineage>
        <taxon>Bacteria</taxon>
        <taxon>Pseudomonadati</taxon>
        <taxon>Pseudomonadota</taxon>
        <taxon>Betaproteobacteria</taxon>
        <taxon>Rhodocyclales</taxon>
        <taxon>Zoogloeaceae</taxon>
        <taxon>Azoarcus</taxon>
    </lineage>
</organism>
<dbReference type="SMART" id="SM00965">
    <property type="entry name" value="STN"/>
    <property type="match status" value="1"/>
</dbReference>
<name>A0A4R6DRV3_9RHOO</name>
<evidence type="ECO:0000256" key="15">
    <source>
        <dbReference type="RuleBase" id="RU003357"/>
    </source>
</evidence>
<evidence type="ECO:0000256" key="3">
    <source>
        <dbReference type="ARBA" id="ARBA00022448"/>
    </source>
</evidence>
<dbReference type="PROSITE" id="PS52016">
    <property type="entry name" value="TONB_DEPENDENT_REC_3"/>
    <property type="match status" value="1"/>
</dbReference>
<keyword evidence="3 14" id="KW-0813">Transport</keyword>
<dbReference type="Gene3D" id="2.170.130.10">
    <property type="entry name" value="TonB-dependent receptor, plug domain"/>
    <property type="match status" value="1"/>
</dbReference>
<gene>
    <name evidence="18" type="ORF">C7389_11885</name>
</gene>
<keyword evidence="4 14" id="KW-1134">Transmembrane beta strand</keyword>
<feature type="domain" description="Secretin/TonB short N-terminal" evidence="17">
    <location>
        <begin position="65"/>
        <end position="116"/>
    </location>
</feature>
<dbReference type="GO" id="GO:0015344">
    <property type="term" value="F:siderophore uptake transmembrane transporter activity"/>
    <property type="evidence" value="ECO:0007669"/>
    <property type="project" value="TreeGrafter"/>
</dbReference>
<evidence type="ECO:0000256" key="11">
    <source>
        <dbReference type="ARBA" id="ARBA00023136"/>
    </source>
</evidence>
<dbReference type="EMBL" id="SNVV01000018">
    <property type="protein sequence ID" value="TDN47776.1"/>
    <property type="molecule type" value="Genomic_DNA"/>
</dbReference>
<keyword evidence="8" id="KW-0408">Iron</keyword>
<evidence type="ECO:0000256" key="5">
    <source>
        <dbReference type="ARBA" id="ARBA00022496"/>
    </source>
</evidence>
<keyword evidence="12 18" id="KW-0675">Receptor</keyword>
<evidence type="ECO:0000256" key="8">
    <source>
        <dbReference type="ARBA" id="ARBA00023004"/>
    </source>
</evidence>
<dbReference type="InterPro" id="IPR011662">
    <property type="entry name" value="Secretin/TonB_short_N"/>
</dbReference>
<evidence type="ECO:0000256" key="2">
    <source>
        <dbReference type="ARBA" id="ARBA00009810"/>
    </source>
</evidence>
<dbReference type="PANTHER" id="PTHR32552:SF68">
    <property type="entry name" value="FERRICHROME OUTER MEMBRANE TRANSPORTER_PHAGE RECEPTOR"/>
    <property type="match status" value="1"/>
</dbReference>
<dbReference type="FunFam" id="2.170.130.10:FF:000001">
    <property type="entry name" value="Catecholate siderophore TonB-dependent receptor"/>
    <property type="match status" value="1"/>
</dbReference>
<keyword evidence="7 16" id="KW-0732">Signal</keyword>
<keyword evidence="11 14" id="KW-0472">Membrane</keyword>
<dbReference type="PANTHER" id="PTHR32552">
    <property type="entry name" value="FERRICHROME IRON RECEPTOR-RELATED"/>
    <property type="match status" value="1"/>
</dbReference>
<accession>A0A4R6DRV3</accession>
<dbReference type="RefSeq" id="WP_211168572.1">
    <property type="nucleotide sequence ID" value="NZ_SNVV01000018.1"/>
</dbReference>
<dbReference type="Proteomes" id="UP000295129">
    <property type="component" value="Unassembled WGS sequence"/>
</dbReference>
<evidence type="ECO:0000256" key="1">
    <source>
        <dbReference type="ARBA" id="ARBA00004571"/>
    </source>
</evidence>
<dbReference type="NCBIfam" id="TIGR01783">
    <property type="entry name" value="TonB-siderophor"/>
    <property type="match status" value="1"/>
</dbReference>
<evidence type="ECO:0000256" key="4">
    <source>
        <dbReference type="ARBA" id="ARBA00022452"/>
    </source>
</evidence>
<dbReference type="Gene3D" id="3.55.50.30">
    <property type="match status" value="1"/>
</dbReference>
<dbReference type="GO" id="GO:0009279">
    <property type="term" value="C:cell outer membrane"/>
    <property type="evidence" value="ECO:0007669"/>
    <property type="project" value="UniProtKB-SubCell"/>
</dbReference>
<dbReference type="InterPro" id="IPR012910">
    <property type="entry name" value="Plug_dom"/>
</dbReference>
<protein>
    <submittedName>
        <fullName evidence="18">Iron complex outermembrane receptor protein</fullName>
    </submittedName>
</protein>
<evidence type="ECO:0000256" key="16">
    <source>
        <dbReference type="SAM" id="SignalP"/>
    </source>
</evidence>
<dbReference type="InterPro" id="IPR010105">
    <property type="entry name" value="TonB_sidphr_rcpt"/>
</dbReference>
<sequence length="809" mass="89514">MHSLPPRQRLLAATISSSLAILGALPPLHALAQAPSQQAEQLFTVNLPAQALSQSLTMLSTQTGVQVYAPSDLVTGLTAPAVSGRMSAREAINRLLAGTDLAALTNANGNVTIRPRQTGAVERELQEVRVQAAYEENAWGPVEGYLARRSATGTKTDTAIIETPQSISVVTADYAEAIGATNLKEALSYTPGITISPYGSDSRYDWIYLRGFDGYSSLYLDGLPLRNTGSLSVWRTENYNLERFEVLRGPSSVLYGQNSPGGLVNVVSKRPTDKPLHELQLQLGEDSRKQLAGDFSGPVDEDGKLLYRLTALVKDAELPAESMADDRYFLAPSLTWRPSSDTSLTVLSSVMRDRAGVYTRIAPVEGTLLYNPNGKIPSSNFLSEPDFNQFDQDQWMLGYAFEHRPNQNWTLRQNARYSHMEVDYWQAGTRLFVQVDASNPSSAANYRRRYLTVSGTQSEASSFVIDNQAEGKLKLGETEHTLLLGLDYQRTHFDEASYSRRTTLTMDIYNPTYGAVLPIPAPNTDSDIRLWQTGLYFQDQIKFGGRWVATLGGRYDWAKVESDEHLTHTESRQTDEKFTGRAGLVYLAENGLAPYLSYAESFVPNVAVDPATGKAFDPETGVQYEIGLRYQPPGRNDSYSIAAFDLRRRNNITTDASFVPSQRGEVIVRGLELEAHIQPLPQLNVNLSYSYTPKADVTRSIDPSEVGKQANPVSRNQAAAWADYRFPFGLRFGLGARYMGPNSGYDGNAPKTVPGYTIFDAMVGYDYGPWSLALNARNLTDKTYYSQCSSTVCYFGDERKLIATATYRW</sequence>
<feature type="signal peptide" evidence="16">
    <location>
        <begin position="1"/>
        <end position="32"/>
    </location>
</feature>
<dbReference type="InterPro" id="IPR036942">
    <property type="entry name" value="Beta-barrel_TonB_sf"/>
</dbReference>
<dbReference type="Pfam" id="PF07660">
    <property type="entry name" value="STN"/>
    <property type="match status" value="1"/>
</dbReference>
<keyword evidence="5" id="KW-0410">Iron transport</keyword>